<name>D6TN90_KTERA</name>
<comment type="caution">
    <text evidence="1">The sequence shown here is derived from an EMBL/GenBank/DDBJ whole genome shotgun (WGS) entry which is preliminary data.</text>
</comment>
<sequence>MIRRNNSFWVLGNALIILKLLDPTSYIDGYSPFVHHLGRDGTWQKREKYTT</sequence>
<dbReference type="EMBL" id="ADVG01000002">
    <property type="protein sequence ID" value="EFH87240.1"/>
    <property type="molecule type" value="Genomic_DNA"/>
</dbReference>
<dbReference type="InParanoid" id="D6TN90"/>
<protein>
    <submittedName>
        <fullName evidence="1">Uncharacterized protein</fullName>
    </submittedName>
</protein>
<gene>
    <name evidence="1" type="ORF">Krac_8569</name>
</gene>
<proteinExistence type="predicted"/>
<keyword evidence="2" id="KW-1185">Reference proteome</keyword>
<evidence type="ECO:0000313" key="1">
    <source>
        <dbReference type="EMBL" id="EFH87240.1"/>
    </source>
</evidence>
<evidence type="ECO:0000313" key="2">
    <source>
        <dbReference type="Proteomes" id="UP000004508"/>
    </source>
</evidence>
<accession>D6TN90</accession>
<reference evidence="1 2" key="1">
    <citation type="journal article" date="2011" name="Stand. Genomic Sci.">
        <title>Non-contiguous finished genome sequence and contextual data of the filamentous soil bacterium Ktedonobacter racemifer type strain (SOSP1-21).</title>
        <authorList>
            <person name="Chang Y.J."/>
            <person name="Land M."/>
            <person name="Hauser L."/>
            <person name="Chertkov O."/>
            <person name="Del Rio T.G."/>
            <person name="Nolan M."/>
            <person name="Copeland A."/>
            <person name="Tice H."/>
            <person name="Cheng J.F."/>
            <person name="Lucas S."/>
            <person name="Han C."/>
            <person name="Goodwin L."/>
            <person name="Pitluck S."/>
            <person name="Ivanova N."/>
            <person name="Ovchinikova G."/>
            <person name="Pati A."/>
            <person name="Chen A."/>
            <person name="Palaniappan K."/>
            <person name="Mavromatis K."/>
            <person name="Liolios K."/>
            <person name="Brettin T."/>
            <person name="Fiebig A."/>
            <person name="Rohde M."/>
            <person name="Abt B."/>
            <person name="Goker M."/>
            <person name="Detter J.C."/>
            <person name="Woyke T."/>
            <person name="Bristow J."/>
            <person name="Eisen J.A."/>
            <person name="Markowitz V."/>
            <person name="Hugenholtz P."/>
            <person name="Kyrpides N.C."/>
            <person name="Klenk H.P."/>
            <person name="Lapidus A."/>
        </authorList>
    </citation>
    <scope>NUCLEOTIDE SEQUENCE [LARGE SCALE GENOMIC DNA]</scope>
    <source>
        <strain evidence="2">DSM 44963</strain>
    </source>
</reference>
<organism evidence="1 2">
    <name type="scientific">Ktedonobacter racemifer DSM 44963</name>
    <dbReference type="NCBI Taxonomy" id="485913"/>
    <lineage>
        <taxon>Bacteria</taxon>
        <taxon>Bacillati</taxon>
        <taxon>Chloroflexota</taxon>
        <taxon>Ktedonobacteria</taxon>
        <taxon>Ktedonobacterales</taxon>
        <taxon>Ktedonobacteraceae</taxon>
        <taxon>Ktedonobacter</taxon>
    </lineage>
</organism>
<dbReference type="AlphaFoldDB" id="D6TN90"/>
<dbReference type="Proteomes" id="UP000004508">
    <property type="component" value="Unassembled WGS sequence"/>
</dbReference>